<dbReference type="EMBL" id="RQTK01000157">
    <property type="protein sequence ID" value="RUS85882.1"/>
    <property type="molecule type" value="Genomic_DNA"/>
</dbReference>
<comment type="caution">
    <text evidence="2">The sequence shown here is derived from an EMBL/GenBank/DDBJ whole genome shotgun (WGS) entry which is preliminary data.</text>
</comment>
<sequence length="110" mass="12717">MQFESFFTEATRTEVVLNKLSSFSFNVCNFARVSWPAVSRSSLKVVIWLSVIFVTFLSHSDLSIFIFNSDITLSNFLLILSGKLFRKFSISFSRVLSIENILSSRRFSRR</sequence>
<feature type="transmembrane region" description="Helical" evidence="1">
    <location>
        <begin position="41"/>
        <end position="58"/>
    </location>
</feature>
<proteinExistence type="predicted"/>
<feature type="non-terminal residue" evidence="2">
    <location>
        <position position="110"/>
    </location>
</feature>
<dbReference type="Proteomes" id="UP000271974">
    <property type="component" value="Unassembled WGS sequence"/>
</dbReference>
<accession>A0A3S0ZSN9</accession>
<evidence type="ECO:0000313" key="2">
    <source>
        <dbReference type="EMBL" id="RUS85882.1"/>
    </source>
</evidence>
<evidence type="ECO:0000256" key="1">
    <source>
        <dbReference type="SAM" id="Phobius"/>
    </source>
</evidence>
<dbReference type="AlphaFoldDB" id="A0A3S0ZSN9"/>
<keyword evidence="1" id="KW-1133">Transmembrane helix</keyword>
<keyword evidence="3" id="KW-1185">Reference proteome</keyword>
<keyword evidence="1" id="KW-0812">Transmembrane</keyword>
<reference evidence="2 3" key="1">
    <citation type="submission" date="2019-01" db="EMBL/GenBank/DDBJ databases">
        <title>A draft genome assembly of the solar-powered sea slug Elysia chlorotica.</title>
        <authorList>
            <person name="Cai H."/>
            <person name="Li Q."/>
            <person name="Fang X."/>
            <person name="Li J."/>
            <person name="Curtis N.E."/>
            <person name="Altenburger A."/>
            <person name="Shibata T."/>
            <person name="Feng M."/>
            <person name="Maeda T."/>
            <person name="Schwartz J.A."/>
            <person name="Shigenobu S."/>
            <person name="Lundholm N."/>
            <person name="Nishiyama T."/>
            <person name="Yang H."/>
            <person name="Hasebe M."/>
            <person name="Li S."/>
            <person name="Pierce S.K."/>
            <person name="Wang J."/>
        </authorList>
    </citation>
    <scope>NUCLEOTIDE SEQUENCE [LARGE SCALE GENOMIC DNA]</scope>
    <source>
        <strain evidence="2">EC2010</strain>
        <tissue evidence="2">Whole organism of an adult</tissue>
    </source>
</reference>
<name>A0A3S0ZSN9_ELYCH</name>
<gene>
    <name evidence="2" type="ORF">EGW08_006366</name>
</gene>
<protein>
    <submittedName>
        <fullName evidence="2">Uncharacterized protein</fullName>
    </submittedName>
</protein>
<evidence type="ECO:0000313" key="3">
    <source>
        <dbReference type="Proteomes" id="UP000271974"/>
    </source>
</evidence>
<keyword evidence="1" id="KW-0472">Membrane</keyword>
<organism evidence="2 3">
    <name type="scientific">Elysia chlorotica</name>
    <name type="common">Eastern emerald elysia</name>
    <name type="synonym">Sea slug</name>
    <dbReference type="NCBI Taxonomy" id="188477"/>
    <lineage>
        <taxon>Eukaryota</taxon>
        <taxon>Metazoa</taxon>
        <taxon>Spiralia</taxon>
        <taxon>Lophotrochozoa</taxon>
        <taxon>Mollusca</taxon>
        <taxon>Gastropoda</taxon>
        <taxon>Heterobranchia</taxon>
        <taxon>Euthyneura</taxon>
        <taxon>Panpulmonata</taxon>
        <taxon>Sacoglossa</taxon>
        <taxon>Placobranchoidea</taxon>
        <taxon>Plakobranchidae</taxon>
        <taxon>Elysia</taxon>
    </lineage>
</organism>